<evidence type="ECO:0000313" key="6">
    <source>
        <dbReference type="Proteomes" id="UP000014760"/>
    </source>
</evidence>
<keyword evidence="6" id="KW-1185">Reference proteome</keyword>
<gene>
    <name evidence="4" type="ORF">CAPTEDRAFT_152932</name>
</gene>
<dbReference type="EMBL" id="KB303969">
    <property type="protein sequence ID" value="ELU02522.1"/>
    <property type="molecule type" value="Genomic_DNA"/>
</dbReference>
<reference evidence="4 6" key="2">
    <citation type="journal article" date="2013" name="Nature">
        <title>Insights into bilaterian evolution from three spiralian genomes.</title>
        <authorList>
            <person name="Simakov O."/>
            <person name="Marletaz F."/>
            <person name="Cho S.J."/>
            <person name="Edsinger-Gonzales E."/>
            <person name="Havlak P."/>
            <person name="Hellsten U."/>
            <person name="Kuo D.H."/>
            <person name="Larsson T."/>
            <person name="Lv J."/>
            <person name="Arendt D."/>
            <person name="Savage R."/>
            <person name="Osoegawa K."/>
            <person name="de Jong P."/>
            <person name="Grimwood J."/>
            <person name="Chapman J.A."/>
            <person name="Shapiro H."/>
            <person name="Aerts A."/>
            <person name="Otillar R.P."/>
            <person name="Terry A.Y."/>
            <person name="Boore J.L."/>
            <person name="Grigoriev I.V."/>
            <person name="Lindberg D.R."/>
            <person name="Seaver E.C."/>
            <person name="Weisblat D.A."/>
            <person name="Putnam N.H."/>
            <person name="Rokhsar D.S."/>
        </authorList>
    </citation>
    <scope>NUCLEOTIDE SEQUENCE</scope>
    <source>
        <strain evidence="4 6">I ESC-2004</strain>
    </source>
</reference>
<evidence type="ECO:0000256" key="1">
    <source>
        <dbReference type="ARBA" id="ARBA00022679"/>
    </source>
</evidence>
<dbReference type="PRINTS" id="PR00094">
    <property type="entry name" value="ADENYLTKNASE"/>
</dbReference>
<dbReference type="OrthoDB" id="439792at2759"/>
<keyword evidence="3" id="KW-0418">Kinase</keyword>
<keyword evidence="1" id="KW-0808">Transferase</keyword>
<organism evidence="4">
    <name type="scientific">Capitella teleta</name>
    <name type="common">Polychaete worm</name>
    <dbReference type="NCBI Taxonomy" id="283909"/>
    <lineage>
        <taxon>Eukaryota</taxon>
        <taxon>Metazoa</taxon>
        <taxon>Spiralia</taxon>
        <taxon>Lophotrochozoa</taxon>
        <taxon>Annelida</taxon>
        <taxon>Polychaeta</taxon>
        <taxon>Sedentaria</taxon>
        <taxon>Scolecida</taxon>
        <taxon>Capitellidae</taxon>
        <taxon>Capitella</taxon>
    </lineage>
</organism>
<dbReference type="EMBL" id="AMQN01008795">
    <property type="status" value="NOT_ANNOTATED_CDS"/>
    <property type="molecule type" value="Genomic_DNA"/>
</dbReference>
<dbReference type="CDD" id="cd01428">
    <property type="entry name" value="ADK"/>
    <property type="match status" value="1"/>
</dbReference>
<dbReference type="GO" id="GO:0019205">
    <property type="term" value="F:nucleobase-containing compound kinase activity"/>
    <property type="evidence" value="ECO:0007669"/>
    <property type="project" value="InterPro"/>
</dbReference>
<dbReference type="InterPro" id="IPR027417">
    <property type="entry name" value="P-loop_NTPase"/>
</dbReference>
<dbReference type="InterPro" id="IPR000850">
    <property type="entry name" value="Adenylat/UMP-CMP_kin"/>
</dbReference>
<dbReference type="Gene3D" id="3.40.50.300">
    <property type="entry name" value="P-loop containing nucleotide triphosphate hydrolases"/>
    <property type="match status" value="1"/>
</dbReference>
<evidence type="ECO:0000256" key="3">
    <source>
        <dbReference type="ARBA" id="ARBA00022777"/>
    </source>
</evidence>
<protein>
    <recommendedName>
        <fullName evidence="7">Nucleoside-diphosphate kinase</fullName>
    </recommendedName>
</protein>
<dbReference type="PANTHER" id="PTHR23359">
    <property type="entry name" value="NUCLEOTIDE KINASE"/>
    <property type="match status" value="1"/>
</dbReference>
<dbReference type="GO" id="GO:0006139">
    <property type="term" value="P:nucleobase-containing compound metabolic process"/>
    <property type="evidence" value="ECO:0007669"/>
    <property type="project" value="InterPro"/>
</dbReference>
<sequence length="651" mass="75213">MSNELAEVYDNDTNRLAAVQEKLEEILIPRIELDAGRKPPIVRYQLAKRTRKIIQFRHSIFERVYPINEVLALKMLRTGFKQPSRFGRWCPVQLAEGDCIQPMQGPGYPTYPAIYRNYIYFMATSQNRDTFMHDPMTYLTLPSPKPVVPIRLAIIGPPKSGKTTLAKRFADEFGLIRLSAGEAVRSVIDMQPKSALVRTMNAFLYRGRAIPDELVVQCIEVALSNMQCSTRGYILDGFPLSKHQVDMMTQRSIIPVRVLDITVPSRELVNRATIDRYAADKTFIQHDSAQIFAIKLAAWHKEIEPIRTWYQEQHSNLVTIEGQHSKWWVWNKALETAKESVVQIQTYLQRISEGKAASIADMCITPHEFVQRLGDFDQYCPVSLADGGELVDCSTTKSLKYGVEFRGHYYKTCGDKERDCFLKEPEKYVPPLAPRKLPSQDMRPKRLTGEEARNMFPKSFEIQGYCPVTFLDGKLRYEAIVAGDPEMVVLYREKLYSLQDEEKLQKFMRLPENYWNLILPHKLPPKKKALPLSSLPMLGYMEQTVAATITKSLTAVGNFKPKYPFLTPTRSALVYVAYNLKANNPRNSDYIRKKYKRKLVEYENTCKLINYLGDNMTRRYKDPQNRPEEFDFKLEMFIQLKDKEPTSTWVA</sequence>
<dbReference type="GO" id="GO:0005524">
    <property type="term" value="F:ATP binding"/>
    <property type="evidence" value="ECO:0007669"/>
    <property type="project" value="InterPro"/>
</dbReference>
<dbReference type="OMA" id="FPYPLHN"/>
<evidence type="ECO:0008006" key="7">
    <source>
        <dbReference type="Google" id="ProtNLM"/>
    </source>
</evidence>
<proteinExistence type="predicted"/>
<dbReference type="Proteomes" id="UP000014760">
    <property type="component" value="Unassembled WGS sequence"/>
</dbReference>
<dbReference type="HOGENOM" id="CLU_027984_0_0_1"/>
<evidence type="ECO:0000256" key="2">
    <source>
        <dbReference type="ARBA" id="ARBA00022741"/>
    </source>
</evidence>
<dbReference type="STRING" id="283909.R7UGY3"/>
<dbReference type="EnsemblMetazoa" id="CapteT152932">
    <property type="protein sequence ID" value="CapteP152932"/>
    <property type="gene ID" value="CapteG152932"/>
</dbReference>
<dbReference type="AlphaFoldDB" id="R7UGY3"/>
<accession>R7UGY3</accession>
<dbReference type="Pfam" id="PF00406">
    <property type="entry name" value="ADK"/>
    <property type="match status" value="1"/>
</dbReference>
<dbReference type="SUPFAM" id="SSF52540">
    <property type="entry name" value="P-loop containing nucleoside triphosphate hydrolases"/>
    <property type="match status" value="1"/>
</dbReference>
<keyword evidence="2" id="KW-0547">Nucleotide-binding</keyword>
<name>R7UGY3_CAPTE</name>
<reference evidence="5" key="3">
    <citation type="submission" date="2015-06" db="UniProtKB">
        <authorList>
            <consortium name="EnsemblMetazoa"/>
        </authorList>
    </citation>
    <scope>IDENTIFICATION</scope>
</reference>
<evidence type="ECO:0000313" key="4">
    <source>
        <dbReference type="EMBL" id="ELU02522.1"/>
    </source>
</evidence>
<reference evidence="6" key="1">
    <citation type="submission" date="2012-12" db="EMBL/GenBank/DDBJ databases">
        <authorList>
            <person name="Hellsten U."/>
            <person name="Grimwood J."/>
            <person name="Chapman J.A."/>
            <person name="Shapiro H."/>
            <person name="Aerts A."/>
            <person name="Otillar R.P."/>
            <person name="Terry A.Y."/>
            <person name="Boore J.L."/>
            <person name="Simakov O."/>
            <person name="Marletaz F."/>
            <person name="Cho S.-J."/>
            <person name="Edsinger-Gonzales E."/>
            <person name="Havlak P."/>
            <person name="Kuo D.-H."/>
            <person name="Larsson T."/>
            <person name="Lv J."/>
            <person name="Arendt D."/>
            <person name="Savage R."/>
            <person name="Osoegawa K."/>
            <person name="de Jong P."/>
            <person name="Lindberg D.R."/>
            <person name="Seaver E.C."/>
            <person name="Weisblat D.A."/>
            <person name="Putnam N.H."/>
            <person name="Grigoriev I.V."/>
            <person name="Rokhsar D.S."/>
        </authorList>
    </citation>
    <scope>NUCLEOTIDE SEQUENCE</scope>
    <source>
        <strain evidence="6">I ESC-2004</strain>
    </source>
</reference>
<evidence type="ECO:0000313" key="5">
    <source>
        <dbReference type="EnsemblMetazoa" id="CapteP152932"/>
    </source>
</evidence>